<reference evidence="2 3" key="1">
    <citation type="journal article" date="2016" name="Nat. Commun.">
        <title>Thousands of microbial genomes shed light on interconnected biogeochemical processes in an aquifer system.</title>
        <authorList>
            <person name="Anantharaman K."/>
            <person name="Brown C.T."/>
            <person name="Hug L.A."/>
            <person name="Sharon I."/>
            <person name="Castelle C.J."/>
            <person name="Probst A.J."/>
            <person name="Thomas B.C."/>
            <person name="Singh A."/>
            <person name="Wilkins M.J."/>
            <person name="Karaoz U."/>
            <person name="Brodie E.L."/>
            <person name="Williams K.H."/>
            <person name="Hubbard S.S."/>
            <person name="Banfield J.F."/>
        </authorList>
    </citation>
    <scope>NUCLEOTIDE SEQUENCE [LARGE SCALE GENOMIC DNA]</scope>
</reference>
<dbReference type="Proteomes" id="UP000176241">
    <property type="component" value="Unassembled WGS sequence"/>
</dbReference>
<feature type="transmembrane region" description="Helical" evidence="1">
    <location>
        <begin position="215"/>
        <end position="231"/>
    </location>
</feature>
<protein>
    <recommendedName>
        <fullName evidence="4">Glycosyltransferase RgtA/B/C/D-like domain-containing protein</fullName>
    </recommendedName>
</protein>
<feature type="transmembrane region" description="Helical" evidence="1">
    <location>
        <begin position="99"/>
        <end position="127"/>
    </location>
</feature>
<feature type="transmembrane region" description="Helical" evidence="1">
    <location>
        <begin position="398"/>
        <end position="417"/>
    </location>
</feature>
<comment type="caution">
    <text evidence="2">The sequence shown here is derived from an EMBL/GenBank/DDBJ whole genome shotgun (WGS) entry which is preliminary data.</text>
</comment>
<feature type="transmembrane region" description="Helical" evidence="1">
    <location>
        <begin position="237"/>
        <end position="252"/>
    </location>
</feature>
<feature type="transmembrane region" description="Helical" evidence="1">
    <location>
        <begin position="303"/>
        <end position="322"/>
    </location>
</feature>
<gene>
    <name evidence="2" type="ORF">A2731_03170</name>
</gene>
<keyword evidence="1" id="KW-0812">Transmembrane</keyword>
<feature type="transmembrane region" description="Helical" evidence="1">
    <location>
        <begin position="334"/>
        <end position="352"/>
    </location>
</feature>
<keyword evidence="1" id="KW-1133">Transmembrane helix</keyword>
<evidence type="ECO:0000313" key="2">
    <source>
        <dbReference type="EMBL" id="OGY44703.1"/>
    </source>
</evidence>
<proteinExistence type="predicted"/>
<dbReference type="STRING" id="1797533.A2731_03170"/>
<feature type="transmembrane region" description="Helical" evidence="1">
    <location>
        <begin position="192"/>
        <end position="210"/>
    </location>
</feature>
<sequence>MKELIQSITKKEWWLVALFSLILIILTGLPYLYAYLTAPSGLVYNGLNSLTPADNPVYYSYINQVKRGEIFLKDLFTPEPQSDGLFNIFWFSLGILARVFNLSAIFTFHLVRLLLIPVFLAVAYIFISLFFNDVIKRKWSLILLSFSSGIGAYFVYPLYLYNLEDKPGFWSPLDTWVPESITFLTLYKTPHFIASLILMFLILLLVFLALNKRKISYVVVAGLLSLVYFNFHPFYIPTIFLTVGIYLLILIFKNKKILWREVSYYLLFILISSPSIFYHLWTLSNNEVLVQRALQNINLAPPFIFIIIGYGFLWPLGLIGFYSLIIRKELDEKYIFLLSLILACIILIRLPLQFQTRYTQGLHLSLVIFSVSGLFYLKERFLTANRIKRYDLLLGNKFLGGVLLMVLLCMSNIFTLVRDFYYFTQQPGQTLKYFYMPSGTKAAMQKLAEIKPEGVVLADLQNSLFIPVYSAHQVYSAHLIESSNYSTKKLYLSWFFSNDRYAKEKQEFLVKNNIDYLLIDQSQKKSGFFNPESKDYLKLIYKNSDAEIYQVIK</sequence>
<evidence type="ECO:0000256" key="1">
    <source>
        <dbReference type="SAM" id="Phobius"/>
    </source>
</evidence>
<accession>A0A1G1XX55</accession>
<feature type="transmembrane region" description="Helical" evidence="1">
    <location>
        <begin position="139"/>
        <end position="159"/>
    </location>
</feature>
<feature type="transmembrane region" description="Helical" evidence="1">
    <location>
        <begin position="12"/>
        <end position="33"/>
    </location>
</feature>
<keyword evidence="1" id="KW-0472">Membrane</keyword>
<evidence type="ECO:0000313" key="3">
    <source>
        <dbReference type="Proteomes" id="UP000176241"/>
    </source>
</evidence>
<feature type="transmembrane region" description="Helical" evidence="1">
    <location>
        <begin position="358"/>
        <end position="377"/>
    </location>
</feature>
<evidence type="ECO:0008006" key="4">
    <source>
        <dbReference type="Google" id="ProtNLM"/>
    </source>
</evidence>
<feature type="transmembrane region" description="Helical" evidence="1">
    <location>
        <begin position="264"/>
        <end position="283"/>
    </location>
</feature>
<name>A0A1G1XX55_9BACT</name>
<dbReference type="EMBL" id="MHIC01000025">
    <property type="protein sequence ID" value="OGY44703.1"/>
    <property type="molecule type" value="Genomic_DNA"/>
</dbReference>
<dbReference type="AlphaFoldDB" id="A0A1G1XX55"/>
<organism evidence="2 3">
    <name type="scientific">Candidatus Buchananbacteria bacterium RIFCSPHIGHO2_01_FULL_39_8</name>
    <dbReference type="NCBI Taxonomy" id="1797533"/>
    <lineage>
        <taxon>Bacteria</taxon>
        <taxon>Candidatus Buchananiibacteriota</taxon>
    </lineage>
</organism>